<proteinExistence type="predicted"/>
<keyword evidence="3" id="KW-1185">Reference proteome</keyword>
<gene>
    <name evidence="2" type="ORF">FC07_GL002482</name>
</gene>
<keyword evidence="1" id="KW-0472">Membrane</keyword>
<dbReference type="RefSeq" id="WP_057904309.1">
    <property type="nucleotide sequence ID" value="NZ_AZDA01000045.1"/>
</dbReference>
<feature type="transmembrane region" description="Helical" evidence="1">
    <location>
        <begin position="37"/>
        <end position="61"/>
    </location>
</feature>
<dbReference type="STRING" id="1423726.FC07_GL002482"/>
<feature type="transmembrane region" description="Helical" evidence="1">
    <location>
        <begin position="150"/>
        <end position="170"/>
    </location>
</feature>
<evidence type="ECO:0000313" key="2">
    <source>
        <dbReference type="EMBL" id="KRK39234.1"/>
    </source>
</evidence>
<evidence type="ECO:0008006" key="4">
    <source>
        <dbReference type="Google" id="ProtNLM"/>
    </source>
</evidence>
<evidence type="ECO:0000313" key="3">
    <source>
        <dbReference type="Proteomes" id="UP000051461"/>
    </source>
</evidence>
<dbReference type="EMBL" id="AZDA01000045">
    <property type="protein sequence ID" value="KRK39234.1"/>
    <property type="molecule type" value="Genomic_DNA"/>
</dbReference>
<feature type="transmembrane region" description="Helical" evidence="1">
    <location>
        <begin position="7"/>
        <end position="25"/>
    </location>
</feature>
<name>A0A0R1H6L0_9LACO</name>
<evidence type="ECO:0000256" key="1">
    <source>
        <dbReference type="SAM" id="Phobius"/>
    </source>
</evidence>
<dbReference type="AlphaFoldDB" id="A0A0R1H6L0"/>
<feature type="transmembrane region" description="Helical" evidence="1">
    <location>
        <begin position="656"/>
        <end position="674"/>
    </location>
</feature>
<feature type="transmembrane region" description="Helical" evidence="1">
    <location>
        <begin position="439"/>
        <end position="455"/>
    </location>
</feature>
<dbReference type="OrthoDB" id="2240371at2"/>
<feature type="transmembrane region" description="Helical" evidence="1">
    <location>
        <begin position="490"/>
        <end position="507"/>
    </location>
</feature>
<comment type="caution">
    <text evidence="2">The sequence shown here is derived from an EMBL/GenBank/DDBJ whole genome shotgun (WGS) entry which is preliminary data.</text>
</comment>
<feature type="transmembrane region" description="Helical" evidence="1">
    <location>
        <begin position="73"/>
        <end position="95"/>
    </location>
</feature>
<sequence length="679" mass="76814">MQLFFRRCLLGLTAIILGRITWFAFFNPVDRQIKLHWFPPFSLLIFSLVMACILIAISGLLKKYDLIHKWFQIGLLVIILGGQLWLGWHIVGFGALDPAAIRLQATALAHGSQHWFRYFSWYPNNVNITLIFAATMHFLGMSQGLIFGRLLNLIVLVHIDGALALVWWWFKRHLHPISATMTLLLSGLFLPITVYSLNYYTDGIVLLYPMLCFTCLDLAMQQKRLYPKLLLTSGALLSFTIAYLIKGNTIVFGIASLMALLLTQHHLRQISYTFIAALIGVGLLLGGSALSRQIATNYGYDPNPASAFPTESWTLMGLNKKSKGAFSQKDINKTTRLGSVKKNKKAVKKALDRRLKKLGTDGLFKQFRRKTITMWSTGTMGMLFWPDQFTKLPITLHQHQKGWQTLLANIVQIIYINLLGFAIFALLRGLRQPTFQQTLFSLGILGIFFLHILFWEVEARYAFLTVPILIGLAASGIAQVPTNKLAHQPILVYTSLSALLLCQFINADQIRPLQKYDAQTNPVITQNVPGYFQMSHLVLAPGQTYQQTLNIPNRYNRFVASDLAKSGPTLRITLQKAKQQWSNQIPGKIQLKHVNPAGKYQLILHNSGTWPLNLSLAHSPYLKLATTALKPNYYVKYRVQLHHKQPLITPTTYRNLFMGTSASIGLILIGFTYLRRKST</sequence>
<reference evidence="2 3" key="1">
    <citation type="journal article" date="2015" name="Genome Announc.">
        <title>Expanding the biotechnology potential of lactobacilli through comparative genomics of 213 strains and associated genera.</title>
        <authorList>
            <person name="Sun Z."/>
            <person name="Harris H.M."/>
            <person name="McCann A."/>
            <person name="Guo C."/>
            <person name="Argimon S."/>
            <person name="Zhang W."/>
            <person name="Yang X."/>
            <person name="Jeffery I.B."/>
            <person name="Cooney J.C."/>
            <person name="Kagawa T.F."/>
            <person name="Liu W."/>
            <person name="Song Y."/>
            <person name="Salvetti E."/>
            <person name="Wrobel A."/>
            <person name="Rasinkangas P."/>
            <person name="Parkhill J."/>
            <person name="Rea M.C."/>
            <person name="O'Sullivan O."/>
            <person name="Ritari J."/>
            <person name="Douillard F.P."/>
            <person name="Paul Ross R."/>
            <person name="Yang R."/>
            <person name="Briner A.E."/>
            <person name="Felis G.E."/>
            <person name="de Vos W.M."/>
            <person name="Barrangou R."/>
            <person name="Klaenhammer T.R."/>
            <person name="Caufield P.W."/>
            <person name="Cui Y."/>
            <person name="Zhang H."/>
            <person name="O'Toole P.W."/>
        </authorList>
    </citation>
    <scope>NUCLEOTIDE SEQUENCE [LARGE SCALE GENOMIC DNA]</scope>
    <source>
        <strain evidence="2 3">DSM 20003</strain>
    </source>
</reference>
<dbReference type="PATRIC" id="fig|1423726.3.peg.2577"/>
<feature type="transmembrane region" description="Helical" evidence="1">
    <location>
        <begin position="115"/>
        <end position="138"/>
    </location>
</feature>
<protein>
    <recommendedName>
        <fullName evidence="4">Glycosyltransferase RgtA/B/C/D-like domain-containing protein</fullName>
    </recommendedName>
</protein>
<organism evidence="2 3">
    <name type="scientific">Loigolactobacillus bifermentans DSM 20003</name>
    <dbReference type="NCBI Taxonomy" id="1423726"/>
    <lineage>
        <taxon>Bacteria</taxon>
        <taxon>Bacillati</taxon>
        <taxon>Bacillota</taxon>
        <taxon>Bacilli</taxon>
        <taxon>Lactobacillales</taxon>
        <taxon>Lactobacillaceae</taxon>
        <taxon>Loigolactobacillus</taxon>
    </lineage>
</organism>
<feature type="transmembrane region" description="Helical" evidence="1">
    <location>
        <begin position="406"/>
        <end position="427"/>
    </location>
</feature>
<dbReference type="Proteomes" id="UP000051461">
    <property type="component" value="Unassembled WGS sequence"/>
</dbReference>
<feature type="transmembrane region" description="Helical" evidence="1">
    <location>
        <begin position="241"/>
        <end position="263"/>
    </location>
</feature>
<accession>A0A0R1H6L0</accession>
<feature type="transmembrane region" description="Helical" evidence="1">
    <location>
        <begin position="270"/>
        <end position="290"/>
    </location>
</feature>
<keyword evidence="1" id="KW-0812">Transmembrane</keyword>
<keyword evidence="1" id="KW-1133">Transmembrane helix</keyword>
<feature type="transmembrane region" description="Helical" evidence="1">
    <location>
        <begin position="461"/>
        <end position="478"/>
    </location>
</feature>